<evidence type="ECO:0000256" key="2">
    <source>
        <dbReference type="SAM" id="SignalP"/>
    </source>
</evidence>
<evidence type="ECO:0000313" key="5">
    <source>
        <dbReference type="Proteomes" id="UP000440304"/>
    </source>
</evidence>
<accession>A0A6N8TBG0</accession>
<dbReference type="InterPro" id="IPR027385">
    <property type="entry name" value="Beta-barrel_OMP"/>
</dbReference>
<feature type="chain" id="PRO_5027116667" evidence="2">
    <location>
        <begin position="24"/>
        <end position="244"/>
    </location>
</feature>
<feature type="signal peptide" evidence="2">
    <location>
        <begin position="1"/>
        <end position="23"/>
    </location>
</feature>
<reference evidence="4 5" key="1">
    <citation type="submission" date="2019-12" db="EMBL/GenBank/DDBJ databases">
        <title>Shinella granuli gen. nov., sp. nov., and proposal of the reclassification of Zoogloea ramigera ATCC 19623 as Shinella zoogloeoides sp. nov.</title>
        <authorList>
            <person name="Gao J."/>
        </authorList>
    </citation>
    <scope>NUCLEOTIDE SEQUENCE [LARGE SCALE GENOMIC DNA]</scope>
    <source>
        <strain evidence="4 5">DSM 287</strain>
    </source>
</reference>
<keyword evidence="1 2" id="KW-0732">Signal</keyword>
<dbReference type="InterPro" id="IPR011250">
    <property type="entry name" value="OMP/PagP_B-barrel"/>
</dbReference>
<dbReference type="Proteomes" id="UP000440304">
    <property type="component" value="Unassembled WGS sequence"/>
</dbReference>
<dbReference type="Gene3D" id="2.40.160.20">
    <property type="match status" value="1"/>
</dbReference>
<comment type="caution">
    <text evidence="4">The sequence shown here is derived from an EMBL/GenBank/DDBJ whole genome shotgun (WGS) entry which is preliminary data.</text>
</comment>
<dbReference type="AlphaFoldDB" id="A0A6N8TBG0"/>
<dbReference type="SUPFAM" id="SSF56925">
    <property type="entry name" value="OMPA-like"/>
    <property type="match status" value="1"/>
</dbReference>
<organism evidence="4 5">
    <name type="scientific">Shinella zoogloeoides</name>
    <name type="common">Crabtreella saccharophila</name>
    <dbReference type="NCBI Taxonomy" id="352475"/>
    <lineage>
        <taxon>Bacteria</taxon>
        <taxon>Pseudomonadati</taxon>
        <taxon>Pseudomonadota</taxon>
        <taxon>Alphaproteobacteria</taxon>
        <taxon>Hyphomicrobiales</taxon>
        <taxon>Rhizobiaceae</taxon>
        <taxon>Shinella</taxon>
    </lineage>
</organism>
<dbReference type="RefSeq" id="WP_160785309.1">
    <property type="nucleotide sequence ID" value="NZ_CP086610.1"/>
</dbReference>
<sequence>MARRIASSGIIAIAALVATSALASDLEVIEAPEIDVSKSVAAGGWYIRGDLGYSGWIKGGRPRITQAGATQEFDERRFSRPLSYGLGLGYQFNDLARADVTVDYSKDDFRGSAACAGGPCAFKADYSAAGVMANGYVDLGTLAGFTPYVGVGLGATYLDWRDAACGGAGCPGAWLAGQDGLRFTYALMAGASMDLASNVKLDFGYRFSDIAGGDAFRSGAGGMDVRDRGIQKHEFRVGLRVPLW</sequence>
<name>A0A6N8TBG0_SHIZO</name>
<evidence type="ECO:0000259" key="3">
    <source>
        <dbReference type="Pfam" id="PF13505"/>
    </source>
</evidence>
<gene>
    <name evidence="4" type="ORF">GR156_06380</name>
</gene>
<dbReference type="EMBL" id="WUML01000003">
    <property type="protein sequence ID" value="MXN99920.1"/>
    <property type="molecule type" value="Genomic_DNA"/>
</dbReference>
<evidence type="ECO:0000313" key="4">
    <source>
        <dbReference type="EMBL" id="MXN99920.1"/>
    </source>
</evidence>
<protein>
    <submittedName>
        <fullName evidence="4">Outer membrane beta-barrel protein</fullName>
    </submittedName>
</protein>
<evidence type="ECO:0000256" key="1">
    <source>
        <dbReference type="ARBA" id="ARBA00022729"/>
    </source>
</evidence>
<dbReference type="Pfam" id="PF13505">
    <property type="entry name" value="OMP_b-brl"/>
    <property type="match status" value="1"/>
</dbReference>
<proteinExistence type="predicted"/>
<dbReference type="OrthoDB" id="5643626at2"/>
<feature type="domain" description="Outer membrane protein beta-barrel" evidence="3">
    <location>
        <begin position="13"/>
        <end position="238"/>
    </location>
</feature>